<name>A0ABX3MVP4_9RHOB</name>
<comment type="similarity">
    <text evidence="2">Belongs to the methyl-accepting chemotaxis (MCP) protein family.</text>
</comment>
<keyword evidence="3" id="KW-0807">Transducer</keyword>
<comment type="caution">
    <text evidence="8">The sequence shown here is derived from an EMBL/GenBank/DDBJ whole genome shotgun (WGS) entry which is preliminary data.</text>
</comment>
<evidence type="ECO:0000259" key="6">
    <source>
        <dbReference type="PROSITE" id="PS50111"/>
    </source>
</evidence>
<evidence type="ECO:0000313" key="8">
    <source>
        <dbReference type="EMBL" id="OOY23774.1"/>
    </source>
</evidence>
<keyword evidence="5" id="KW-1133">Transmembrane helix</keyword>
<dbReference type="PANTHER" id="PTHR43531">
    <property type="entry name" value="PROTEIN ICFG"/>
    <property type="match status" value="1"/>
</dbReference>
<keyword evidence="5" id="KW-0812">Transmembrane</keyword>
<keyword evidence="4" id="KW-0175">Coiled coil</keyword>
<evidence type="ECO:0000256" key="5">
    <source>
        <dbReference type="SAM" id="Phobius"/>
    </source>
</evidence>
<feature type="domain" description="HAMP" evidence="7">
    <location>
        <begin position="266"/>
        <end position="317"/>
    </location>
</feature>
<evidence type="ECO:0000256" key="2">
    <source>
        <dbReference type="ARBA" id="ARBA00029447"/>
    </source>
</evidence>
<dbReference type="SUPFAM" id="SSF58104">
    <property type="entry name" value="Methyl-accepting chemotaxis protein (MCP) signaling domain"/>
    <property type="match status" value="1"/>
</dbReference>
<dbReference type="SMART" id="SM00283">
    <property type="entry name" value="MA"/>
    <property type="match status" value="1"/>
</dbReference>
<protein>
    <recommendedName>
        <fullName evidence="10">Methyl-accepting chemotaxis protein</fullName>
    </recommendedName>
</protein>
<reference evidence="8 9" key="1">
    <citation type="submission" date="2016-11" db="EMBL/GenBank/DDBJ databases">
        <title>A multilocus sequence analysis scheme for characterization of bacteria in the genus Thioclava.</title>
        <authorList>
            <person name="Liu Y."/>
            <person name="Shao Z."/>
        </authorList>
    </citation>
    <scope>NUCLEOTIDE SEQUENCE [LARGE SCALE GENOMIC DNA]</scope>
    <source>
        <strain evidence="8 9">TAW-CT134</strain>
    </source>
</reference>
<evidence type="ECO:0000256" key="3">
    <source>
        <dbReference type="PROSITE-ProRule" id="PRU00284"/>
    </source>
</evidence>
<gene>
    <name evidence="8" type="ORF">BMI91_15070</name>
</gene>
<feature type="transmembrane region" description="Helical" evidence="5">
    <location>
        <begin position="50"/>
        <end position="67"/>
    </location>
</feature>
<keyword evidence="1" id="KW-0145">Chemotaxis</keyword>
<evidence type="ECO:0000256" key="1">
    <source>
        <dbReference type="ARBA" id="ARBA00022500"/>
    </source>
</evidence>
<feature type="coiled-coil region" evidence="4">
    <location>
        <begin position="201"/>
        <end position="263"/>
    </location>
</feature>
<keyword evidence="9" id="KW-1185">Reference proteome</keyword>
<dbReference type="Proteomes" id="UP000190787">
    <property type="component" value="Unassembled WGS sequence"/>
</dbReference>
<feature type="domain" description="Methyl-accepting transducer" evidence="6">
    <location>
        <begin position="322"/>
        <end position="551"/>
    </location>
</feature>
<dbReference type="InterPro" id="IPR004089">
    <property type="entry name" value="MCPsignal_dom"/>
</dbReference>
<evidence type="ECO:0000313" key="9">
    <source>
        <dbReference type="Proteomes" id="UP000190787"/>
    </source>
</evidence>
<dbReference type="PROSITE" id="PS50111">
    <property type="entry name" value="CHEMOTAXIS_TRANSDUC_2"/>
    <property type="match status" value="1"/>
</dbReference>
<dbReference type="PROSITE" id="PS50885">
    <property type="entry name" value="HAMP"/>
    <property type="match status" value="1"/>
</dbReference>
<keyword evidence="5" id="KW-0472">Membrane</keyword>
<feature type="transmembrane region" description="Helical" evidence="5">
    <location>
        <begin position="126"/>
        <end position="147"/>
    </location>
</feature>
<dbReference type="Gene3D" id="1.10.287.950">
    <property type="entry name" value="Methyl-accepting chemotaxis protein"/>
    <property type="match status" value="1"/>
</dbReference>
<proteinExistence type="inferred from homology"/>
<dbReference type="EMBL" id="MPZV01000003">
    <property type="protein sequence ID" value="OOY23774.1"/>
    <property type="molecule type" value="Genomic_DNA"/>
</dbReference>
<dbReference type="PRINTS" id="PR00260">
    <property type="entry name" value="CHEMTRNSDUCR"/>
</dbReference>
<feature type="transmembrane region" description="Helical" evidence="5">
    <location>
        <begin position="102"/>
        <end position="119"/>
    </location>
</feature>
<dbReference type="InterPro" id="IPR003660">
    <property type="entry name" value="HAMP_dom"/>
</dbReference>
<dbReference type="InterPro" id="IPR004090">
    <property type="entry name" value="Chemotax_Me-accpt_rcpt"/>
</dbReference>
<accession>A0ABX3MVP4</accession>
<evidence type="ECO:0000256" key="4">
    <source>
        <dbReference type="SAM" id="Coils"/>
    </source>
</evidence>
<dbReference type="PANTHER" id="PTHR43531:SF11">
    <property type="entry name" value="METHYL-ACCEPTING CHEMOTAXIS PROTEIN 3"/>
    <property type="match status" value="1"/>
</dbReference>
<evidence type="ECO:0008006" key="10">
    <source>
        <dbReference type="Google" id="ProtNLM"/>
    </source>
</evidence>
<dbReference type="InterPro" id="IPR051310">
    <property type="entry name" value="MCP_chemotaxis"/>
</dbReference>
<organism evidence="8 9">
    <name type="scientific">Thioclava sediminum</name>
    <dbReference type="NCBI Taxonomy" id="1915319"/>
    <lineage>
        <taxon>Bacteria</taxon>
        <taxon>Pseudomonadati</taxon>
        <taxon>Pseudomonadota</taxon>
        <taxon>Alphaproteobacteria</taxon>
        <taxon>Rhodobacterales</taxon>
        <taxon>Paracoccaceae</taxon>
        <taxon>Thioclava</taxon>
    </lineage>
</organism>
<feature type="transmembrane region" description="Helical" evidence="5">
    <location>
        <begin position="27"/>
        <end position="44"/>
    </location>
</feature>
<dbReference type="Pfam" id="PF00015">
    <property type="entry name" value="MCPsignal"/>
    <property type="match status" value="1"/>
</dbReference>
<feature type="transmembrane region" description="Helical" evidence="5">
    <location>
        <begin position="79"/>
        <end position="96"/>
    </location>
</feature>
<sequence length="581" mass="61651">MIDGNTAGPTTVQAPQKDAHMRQVRKLLAFGTVAMAAIVTATAYLVGTAFLVASVTAWVFASAALLGWRMRDRRRGNTILAQGVIGQAVALTAALSGHPWQIDAHLSFFALMAVLIVMVDNRAIFFAAATVVVHHLALSVLMPSLIYPSADIWENVSRSLFHGATVAIETAVLVYAVLNRRRMESSMEERVAEAIDATAQADEARRQAEGETTRAQQMQDAASEAAQKAEALRVDAERNAREVEEATRLARLAEEDLAQERAETTARQTRVVEALEIALQQLSRKDLKARLGEVDADYAGLAVNFNTAIEQLEGAIALVTGHSVDIRQQIGEISAASAALSTRAEKQSGTLADAAASLNELTSSVQSGAKMAAEAASAASNAETVAKESAAVVSESIRAMNEIETSSKQIERITSVIDDIAFQTNLLALNAGVEAARAGEAGRGFAVVASEVRDLAQRSSASAKEITALIEASGQQVSTGVELVSKTVASLEGIVKSVEEISQRVAQMARSSEEQSRTLAAINGSVEQLDHATRQNVAMFEETTAASKMLDDLAEALREAVTQFSTSPAVIEDQDALPRAS</sequence>
<evidence type="ECO:0000259" key="7">
    <source>
        <dbReference type="PROSITE" id="PS50885"/>
    </source>
</evidence>
<feature type="transmembrane region" description="Helical" evidence="5">
    <location>
        <begin position="159"/>
        <end position="178"/>
    </location>
</feature>